<dbReference type="Proteomes" id="UP000285610">
    <property type="component" value="Unassembled WGS sequence"/>
</dbReference>
<reference evidence="2 3" key="1">
    <citation type="submission" date="2018-08" db="EMBL/GenBank/DDBJ databases">
        <title>A genome reference for cultivated species of the human gut microbiota.</title>
        <authorList>
            <person name="Zou Y."/>
            <person name="Xue W."/>
            <person name="Luo G."/>
        </authorList>
    </citation>
    <scope>NUCLEOTIDE SEQUENCE [LARGE SCALE GENOMIC DNA]</scope>
    <source>
        <strain evidence="2 3">AF33-12</strain>
    </source>
</reference>
<sequence length="205" mass="24088">MADTPSVEKIQKDLEDLKCHIKTYSTGAYPAFFLQLHSVLKIQDILDMELADVYFCEEGQIKLLPEIIYAGEKIILDPEERMELAWYAMQRIPVRDTQEEVLNDWLCVNKQGKQLQMTAYRKLLERASAELRFKENYNVGYLHALYGYLAIAFGRKTVHEVAKEYHVSRYYLLNRIFKKMEVQFLDDVICQVANIKEKEHDGKNI</sequence>
<dbReference type="Proteomes" id="UP001297422">
    <property type="component" value="Unassembled WGS sequence"/>
</dbReference>
<protein>
    <submittedName>
        <fullName evidence="2">Uncharacterized protein</fullName>
    </submittedName>
</protein>
<accession>A0A415S9V4</accession>
<proteinExistence type="predicted"/>
<dbReference type="AlphaFoldDB" id="A0A415S9V4"/>
<reference evidence="1" key="2">
    <citation type="submission" date="2021-10" db="EMBL/GenBank/DDBJ databases">
        <title>Collection of gut derived symbiotic bacterial strains cultured from healthy donors.</title>
        <authorList>
            <person name="Lin H."/>
            <person name="Littmann E."/>
            <person name="Claire K."/>
            <person name="Pamer E."/>
        </authorList>
    </citation>
    <scope>NUCLEOTIDE SEQUENCE</scope>
    <source>
        <strain evidence="1">MSK.23.4</strain>
    </source>
</reference>
<dbReference type="EMBL" id="JAJBNC010000011">
    <property type="protein sequence ID" value="MCB5493684.1"/>
    <property type="molecule type" value="Genomic_DNA"/>
</dbReference>
<evidence type="ECO:0000313" key="1">
    <source>
        <dbReference type="EMBL" id="MCB5493684.1"/>
    </source>
</evidence>
<comment type="caution">
    <text evidence="2">The sequence shown here is derived from an EMBL/GenBank/DDBJ whole genome shotgun (WGS) entry which is preliminary data.</text>
</comment>
<organism evidence="2 3">
    <name type="scientific">Mediterraneibacter gnavus</name>
    <name type="common">Ruminococcus gnavus</name>
    <dbReference type="NCBI Taxonomy" id="33038"/>
    <lineage>
        <taxon>Bacteria</taxon>
        <taxon>Bacillati</taxon>
        <taxon>Bacillota</taxon>
        <taxon>Clostridia</taxon>
        <taxon>Lachnospirales</taxon>
        <taxon>Lachnospiraceae</taxon>
        <taxon>Mediterraneibacter</taxon>
    </lineage>
</organism>
<dbReference type="RefSeq" id="WP_044987938.1">
    <property type="nucleotide sequence ID" value="NZ_JAAIMT010000019.1"/>
</dbReference>
<evidence type="ECO:0000313" key="2">
    <source>
        <dbReference type="EMBL" id="RHM76135.1"/>
    </source>
</evidence>
<dbReference type="EMBL" id="QRQE01000019">
    <property type="protein sequence ID" value="RHM76135.1"/>
    <property type="molecule type" value="Genomic_DNA"/>
</dbReference>
<evidence type="ECO:0000313" key="3">
    <source>
        <dbReference type="Proteomes" id="UP000285610"/>
    </source>
</evidence>
<gene>
    <name evidence="2" type="ORF">DWZ50_09080</name>
    <name evidence="1" type="ORF">LIQ10_08015</name>
</gene>
<name>A0A415S9V4_MEDGN</name>